<dbReference type="GeneID" id="27317819"/>
<dbReference type="PANTHER" id="PTHR10622:SF13">
    <property type="entry name" value="NACHT DOMAIN-CONTAINING PROTEIN"/>
    <property type="match status" value="1"/>
</dbReference>
<proteinExistence type="predicted"/>
<dbReference type="OrthoDB" id="674604at2759"/>
<dbReference type="SUPFAM" id="SSF52540">
    <property type="entry name" value="P-loop containing nucleoside triphosphate hydrolases"/>
    <property type="match status" value="1"/>
</dbReference>
<dbReference type="AlphaFoldDB" id="A0A0D2AH92"/>
<dbReference type="InParanoid" id="A0A0D2AH92"/>
<dbReference type="Proteomes" id="UP000053259">
    <property type="component" value="Unassembled WGS sequence"/>
</dbReference>
<dbReference type="InterPro" id="IPR027417">
    <property type="entry name" value="P-loop_NTPase"/>
</dbReference>
<protein>
    <recommendedName>
        <fullName evidence="3">Heterokaryon incompatibility domain-containing protein</fullName>
    </recommendedName>
</protein>
<evidence type="ECO:0000313" key="1">
    <source>
        <dbReference type="EMBL" id="KIV98308.1"/>
    </source>
</evidence>
<dbReference type="HOGENOM" id="CLU_861084_0_0_1"/>
<sequence>MQLLHFDESGRPVLTDFAGKTIPRYAILSHRWWGDADEVHYHDILNNTYASKDGFRKLEFCAKQASQDHLQYFWIDTCCFDRYNNLERSNANAVKCYVFLSDVSVATAADAQQQNTWEARFRASKWFTRAWTLQELIAPTSVEFFSSEGLRLGDKNSLLPLLQRETGIPSEVLQADQSGAKLIDFLEKFSVSDRMSWARTREVTEPEDHAYCLLGILNVQIPLAYGEGKEEALRRLLDEVEQSDTTPSIILFSRNKRFVGRQSQLKEVENILSTREQTTRIAITGEGGTGKSQLALEIVYSIKEKDKACSVFWIDAGNIDSVY</sequence>
<evidence type="ECO:0008006" key="3">
    <source>
        <dbReference type="Google" id="ProtNLM"/>
    </source>
</evidence>
<dbReference type="PANTHER" id="PTHR10622">
    <property type="entry name" value="HET DOMAIN-CONTAINING PROTEIN"/>
    <property type="match status" value="1"/>
</dbReference>
<dbReference type="EMBL" id="KN847818">
    <property type="protein sequence ID" value="KIV98308.1"/>
    <property type="molecule type" value="Genomic_DNA"/>
</dbReference>
<reference evidence="1 2" key="1">
    <citation type="submission" date="2015-01" db="EMBL/GenBank/DDBJ databases">
        <title>The Genome Sequence of Ochroconis gallopava CBS43764.</title>
        <authorList>
            <consortium name="The Broad Institute Genomics Platform"/>
            <person name="Cuomo C."/>
            <person name="de Hoog S."/>
            <person name="Gorbushina A."/>
            <person name="Stielow B."/>
            <person name="Teixiera M."/>
            <person name="Abouelleil A."/>
            <person name="Chapman S.B."/>
            <person name="Priest M."/>
            <person name="Young S.K."/>
            <person name="Wortman J."/>
            <person name="Nusbaum C."/>
            <person name="Birren B."/>
        </authorList>
    </citation>
    <scope>NUCLEOTIDE SEQUENCE [LARGE SCALE GENOMIC DNA]</scope>
    <source>
        <strain evidence="1 2">CBS 43764</strain>
    </source>
</reference>
<organism evidence="1 2">
    <name type="scientific">Verruconis gallopava</name>
    <dbReference type="NCBI Taxonomy" id="253628"/>
    <lineage>
        <taxon>Eukaryota</taxon>
        <taxon>Fungi</taxon>
        <taxon>Dikarya</taxon>
        <taxon>Ascomycota</taxon>
        <taxon>Pezizomycotina</taxon>
        <taxon>Dothideomycetes</taxon>
        <taxon>Pleosporomycetidae</taxon>
        <taxon>Venturiales</taxon>
        <taxon>Sympoventuriaceae</taxon>
        <taxon>Verruconis</taxon>
    </lineage>
</organism>
<dbReference type="STRING" id="253628.A0A0D2AH92"/>
<keyword evidence="2" id="KW-1185">Reference proteome</keyword>
<dbReference type="Gene3D" id="3.40.50.300">
    <property type="entry name" value="P-loop containing nucleotide triphosphate hydrolases"/>
    <property type="match status" value="1"/>
</dbReference>
<dbReference type="RefSeq" id="XP_016208178.1">
    <property type="nucleotide sequence ID" value="XM_016363994.1"/>
</dbReference>
<gene>
    <name evidence="1" type="ORF">PV09_09846</name>
</gene>
<dbReference type="VEuPathDB" id="FungiDB:PV09_09846"/>
<accession>A0A0D2AH92</accession>
<name>A0A0D2AH92_9PEZI</name>
<evidence type="ECO:0000313" key="2">
    <source>
        <dbReference type="Proteomes" id="UP000053259"/>
    </source>
</evidence>